<dbReference type="CDD" id="cd00207">
    <property type="entry name" value="fer2"/>
    <property type="match status" value="1"/>
</dbReference>
<dbReference type="PANTHER" id="PTHR43112:SF9">
    <property type="entry name" value="FERREDOXIN C 1, CHLOROPLASTIC"/>
    <property type="match status" value="1"/>
</dbReference>
<dbReference type="EMBL" id="HBIS01003689">
    <property type="protein sequence ID" value="CAE0609514.1"/>
    <property type="molecule type" value="Transcribed_RNA"/>
</dbReference>
<accession>A0A7S3XDS6</accession>
<organism evidence="10">
    <name type="scientific">Picocystis salinarum</name>
    <dbReference type="NCBI Taxonomy" id="88271"/>
    <lineage>
        <taxon>Eukaryota</taxon>
        <taxon>Viridiplantae</taxon>
        <taxon>Chlorophyta</taxon>
        <taxon>Picocystophyceae</taxon>
        <taxon>Picocystales</taxon>
        <taxon>Picocystaceae</taxon>
        <taxon>Picocystis</taxon>
    </lineage>
</organism>
<sequence>MRAQATCTVRFRPPGRLARTIRPSRPLRSVSSKAKKVEIEDLEGTVHVVQVEEGETILEAALDAGVDAPHDCKMGVCMTCPSRLVSGKVDQSAGMLSEDVIAQGYALLCVSSPETDCRVKIIEEEELLNVQLVAGEM</sequence>
<dbReference type="GO" id="GO:0046872">
    <property type="term" value="F:metal ion binding"/>
    <property type="evidence" value="ECO:0007669"/>
    <property type="project" value="UniProtKB-KW"/>
</dbReference>
<evidence type="ECO:0000313" key="10">
    <source>
        <dbReference type="EMBL" id="CAE0609514.1"/>
    </source>
</evidence>
<gene>
    <name evidence="10" type="ORF">PSAL00342_LOCUS3333</name>
</gene>
<dbReference type="PANTHER" id="PTHR43112">
    <property type="entry name" value="FERREDOXIN"/>
    <property type="match status" value="1"/>
</dbReference>
<dbReference type="InterPro" id="IPR012675">
    <property type="entry name" value="Beta-grasp_dom_sf"/>
</dbReference>
<dbReference type="GO" id="GO:0051537">
    <property type="term" value="F:2 iron, 2 sulfur cluster binding"/>
    <property type="evidence" value="ECO:0007669"/>
    <property type="project" value="UniProtKB-KW"/>
</dbReference>
<evidence type="ECO:0000256" key="6">
    <source>
        <dbReference type="ARBA" id="ARBA00023004"/>
    </source>
</evidence>
<keyword evidence="7" id="KW-0411">Iron-sulfur</keyword>
<dbReference type="Pfam" id="PF00111">
    <property type="entry name" value="Fer2"/>
    <property type="match status" value="1"/>
</dbReference>
<dbReference type="SUPFAM" id="SSF54292">
    <property type="entry name" value="2Fe-2S ferredoxin-like"/>
    <property type="match status" value="1"/>
</dbReference>
<evidence type="ECO:0000256" key="8">
    <source>
        <dbReference type="ARBA" id="ARBA00034078"/>
    </source>
</evidence>
<evidence type="ECO:0000256" key="4">
    <source>
        <dbReference type="ARBA" id="ARBA00022723"/>
    </source>
</evidence>
<evidence type="ECO:0000256" key="3">
    <source>
        <dbReference type="ARBA" id="ARBA00022714"/>
    </source>
</evidence>
<evidence type="ECO:0000259" key="9">
    <source>
        <dbReference type="PROSITE" id="PS51085"/>
    </source>
</evidence>
<protein>
    <recommendedName>
        <fullName evidence="9">2Fe-2S ferredoxin-type domain-containing protein</fullName>
    </recommendedName>
</protein>
<name>A0A7S3XDS6_9CHLO</name>
<evidence type="ECO:0000256" key="5">
    <source>
        <dbReference type="ARBA" id="ARBA00022982"/>
    </source>
</evidence>
<comment type="cofactor">
    <cofactor evidence="8">
        <name>[2Fe-2S] cluster</name>
        <dbReference type="ChEBI" id="CHEBI:190135"/>
    </cofactor>
</comment>
<proteinExistence type="inferred from homology"/>
<keyword evidence="2" id="KW-0813">Transport</keyword>
<dbReference type="Gene3D" id="3.10.20.30">
    <property type="match status" value="1"/>
</dbReference>
<comment type="similarity">
    <text evidence="1">Belongs to the 2Fe2S plant-type ferredoxin family.</text>
</comment>
<keyword evidence="3" id="KW-0001">2Fe-2S</keyword>
<keyword evidence="4" id="KW-0479">Metal-binding</keyword>
<dbReference type="InterPro" id="IPR001041">
    <property type="entry name" value="2Fe-2S_ferredoxin-type"/>
</dbReference>
<evidence type="ECO:0000256" key="2">
    <source>
        <dbReference type="ARBA" id="ARBA00022448"/>
    </source>
</evidence>
<reference evidence="10" key="1">
    <citation type="submission" date="2021-01" db="EMBL/GenBank/DDBJ databases">
        <authorList>
            <person name="Corre E."/>
            <person name="Pelletier E."/>
            <person name="Niang G."/>
            <person name="Scheremetjew M."/>
            <person name="Finn R."/>
            <person name="Kale V."/>
            <person name="Holt S."/>
            <person name="Cochrane G."/>
            <person name="Meng A."/>
            <person name="Brown T."/>
            <person name="Cohen L."/>
        </authorList>
    </citation>
    <scope>NUCLEOTIDE SEQUENCE</scope>
    <source>
        <strain evidence="10">CCMP1897</strain>
    </source>
</reference>
<evidence type="ECO:0000256" key="1">
    <source>
        <dbReference type="ARBA" id="ARBA00007874"/>
    </source>
</evidence>
<dbReference type="InterPro" id="IPR036010">
    <property type="entry name" value="2Fe-2S_ferredoxin-like_sf"/>
</dbReference>
<dbReference type="PROSITE" id="PS51085">
    <property type="entry name" value="2FE2S_FER_2"/>
    <property type="match status" value="1"/>
</dbReference>
<keyword evidence="5" id="KW-0249">Electron transport</keyword>
<evidence type="ECO:0000256" key="7">
    <source>
        <dbReference type="ARBA" id="ARBA00023014"/>
    </source>
</evidence>
<dbReference type="AlphaFoldDB" id="A0A7S3XDS6"/>
<dbReference type="GO" id="GO:0009507">
    <property type="term" value="C:chloroplast"/>
    <property type="evidence" value="ECO:0007669"/>
    <property type="project" value="TreeGrafter"/>
</dbReference>
<feature type="domain" description="2Fe-2S ferredoxin-type" evidence="9">
    <location>
        <begin position="35"/>
        <end position="125"/>
    </location>
</feature>
<keyword evidence="6" id="KW-0408">Iron</keyword>